<comment type="caution">
    <text evidence="9">The sequence shown here is derived from an EMBL/GenBank/DDBJ whole genome shotgun (WGS) entry which is preliminary data.</text>
</comment>
<evidence type="ECO:0000313" key="9">
    <source>
        <dbReference type="EMBL" id="NVZ55866.1"/>
    </source>
</evidence>
<dbReference type="InterPro" id="IPR001853">
    <property type="entry name" value="DSBA-like_thioredoxin_dom"/>
</dbReference>
<sequence>MRHYFLSAALLFSSLSLPVAQAAEPYVELPRSAWLAPGEKVEVAALFSYGCRYCRELEPLLNSWVAQLPSDVNFTRVPAMAGGIWNIYGQLFLTLETLRVEPAVHAAVFEAIGSRQSLATPHEMALFLAGHGVDKAVFLDTYQSFAVQAKVKEAIRKTSAFEVSGVPALVVNGKYRFDQSAGGAQGMLALAQELIARERALRK</sequence>
<feature type="domain" description="DSBA-like thioredoxin" evidence="8">
    <location>
        <begin position="92"/>
        <end position="193"/>
    </location>
</feature>
<feature type="signal peptide" evidence="7">
    <location>
        <begin position="1"/>
        <end position="22"/>
    </location>
</feature>
<dbReference type="InterPro" id="IPR036249">
    <property type="entry name" value="Thioredoxin-like_sf"/>
</dbReference>
<dbReference type="Gene3D" id="3.40.30.10">
    <property type="entry name" value="Glutaredoxin"/>
    <property type="match status" value="1"/>
</dbReference>
<dbReference type="AlphaFoldDB" id="A0A7Y7RPC9"/>
<dbReference type="CDD" id="cd03019">
    <property type="entry name" value="DsbA_DsbA"/>
    <property type="match status" value="1"/>
</dbReference>
<dbReference type="PIRSF" id="PIRSF001488">
    <property type="entry name" value="Tdi_protein"/>
    <property type="match status" value="1"/>
</dbReference>
<evidence type="ECO:0000313" key="10">
    <source>
        <dbReference type="Proteomes" id="UP000560470"/>
    </source>
</evidence>
<keyword evidence="4" id="KW-0676">Redox-active center</keyword>
<evidence type="ECO:0000256" key="7">
    <source>
        <dbReference type="SAM" id="SignalP"/>
    </source>
</evidence>
<evidence type="ECO:0000256" key="2">
    <source>
        <dbReference type="ARBA" id="ARBA00022729"/>
    </source>
</evidence>
<dbReference type="GO" id="GO:0016491">
    <property type="term" value="F:oxidoreductase activity"/>
    <property type="evidence" value="ECO:0007669"/>
    <property type="project" value="InterPro"/>
</dbReference>
<evidence type="ECO:0000256" key="3">
    <source>
        <dbReference type="ARBA" id="ARBA00023157"/>
    </source>
</evidence>
<dbReference type="Pfam" id="PF01323">
    <property type="entry name" value="DSBA"/>
    <property type="match status" value="1"/>
</dbReference>
<evidence type="ECO:0000259" key="8">
    <source>
        <dbReference type="Pfam" id="PF01323"/>
    </source>
</evidence>
<comment type="similarity">
    <text evidence="1">Belongs to the thioredoxin family. DsbA subfamily.</text>
</comment>
<evidence type="ECO:0000256" key="5">
    <source>
        <dbReference type="PIRNR" id="PIRNR001488"/>
    </source>
</evidence>
<gene>
    <name evidence="9" type="ORF">HX797_06275</name>
</gene>
<evidence type="ECO:0000256" key="4">
    <source>
        <dbReference type="ARBA" id="ARBA00023284"/>
    </source>
</evidence>
<name>A0A7Y7RPC9_9PSED</name>
<evidence type="ECO:0000256" key="1">
    <source>
        <dbReference type="ARBA" id="ARBA00005791"/>
    </source>
</evidence>
<dbReference type="GO" id="GO:0042597">
    <property type="term" value="C:periplasmic space"/>
    <property type="evidence" value="ECO:0007669"/>
    <property type="project" value="UniProtKB-SubCell"/>
</dbReference>
<dbReference type="Proteomes" id="UP000560470">
    <property type="component" value="Unassembled WGS sequence"/>
</dbReference>
<dbReference type="PANTHER" id="PTHR35891">
    <property type="entry name" value="THIOL:DISULFIDE INTERCHANGE PROTEIN DSBA"/>
    <property type="match status" value="1"/>
</dbReference>
<feature type="chain" id="PRO_5030972201" description="Thiol:disulfide interchange protein" evidence="7">
    <location>
        <begin position="23"/>
        <end position="203"/>
    </location>
</feature>
<dbReference type="SUPFAM" id="SSF52833">
    <property type="entry name" value="Thioredoxin-like"/>
    <property type="match status" value="1"/>
</dbReference>
<keyword evidence="5" id="KW-0574">Periplasm</keyword>
<feature type="disulfide bond" description="Redox-active" evidence="6">
    <location>
        <begin position="51"/>
        <end position="54"/>
    </location>
</feature>
<dbReference type="RefSeq" id="WP_177033258.1">
    <property type="nucleotide sequence ID" value="NZ_JACAOZ010000006.1"/>
</dbReference>
<reference evidence="9 10" key="1">
    <citation type="submission" date="2020-04" db="EMBL/GenBank/DDBJ databases">
        <title>Molecular characterization of pseudomonads from Agaricus bisporus reveal novel blotch 2 pathogens in Western Europe.</title>
        <authorList>
            <person name="Taparia T."/>
            <person name="Krijger M."/>
            <person name="Haynes E."/>
            <person name="Elpinstone J.G."/>
            <person name="Noble R."/>
            <person name="Van Der Wolf J."/>
        </authorList>
    </citation>
    <scope>NUCLEOTIDE SEQUENCE [LARGE SCALE GENOMIC DNA]</scope>
    <source>
        <strain evidence="9 10">B7002</strain>
    </source>
</reference>
<protein>
    <recommendedName>
        <fullName evidence="5">Thiol:disulfide interchange protein</fullName>
    </recommendedName>
</protein>
<organism evidence="9 10">
    <name type="scientific">Pseudomonas edaphica</name>
    <dbReference type="NCBI Taxonomy" id="2006980"/>
    <lineage>
        <taxon>Bacteria</taxon>
        <taxon>Pseudomonadati</taxon>
        <taxon>Pseudomonadota</taxon>
        <taxon>Gammaproteobacteria</taxon>
        <taxon>Pseudomonadales</taxon>
        <taxon>Pseudomonadaceae</taxon>
        <taxon>Pseudomonas</taxon>
    </lineage>
</organism>
<keyword evidence="3 5" id="KW-1015">Disulfide bond</keyword>
<comment type="subcellular location">
    <subcellularLocation>
        <location evidence="5">Periplasm</location>
    </subcellularLocation>
</comment>
<evidence type="ECO:0000256" key="6">
    <source>
        <dbReference type="PIRSR" id="PIRSR001488-1"/>
    </source>
</evidence>
<keyword evidence="2 7" id="KW-0732">Signal</keyword>
<dbReference type="InterPro" id="IPR050824">
    <property type="entry name" value="Thiol_disulfide_DsbA"/>
</dbReference>
<dbReference type="PANTHER" id="PTHR35891:SF2">
    <property type="entry name" value="THIOL:DISULFIDE INTERCHANGE PROTEIN DSBA"/>
    <property type="match status" value="1"/>
</dbReference>
<dbReference type="EMBL" id="JACAOZ010000006">
    <property type="protein sequence ID" value="NVZ55866.1"/>
    <property type="molecule type" value="Genomic_DNA"/>
</dbReference>
<accession>A0A7Y7RPC9</accession>
<proteinExistence type="inferred from homology"/>
<dbReference type="InterPro" id="IPR023205">
    <property type="entry name" value="DsbA/DsbL"/>
</dbReference>